<proteinExistence type="predicted"/>
<dbReference type="Proteomes" id="UP001497535">
    <property type="component" value="Unassembled WGS sequence"/>
</dbReference>
<keyword evidence="2" id="KW-1185">Reference proteome</keyword>
<name>A0ACB0ZXX3_MELEN</name>
<evidence type="ECO:0000313" key="1">
    <source>
        <dbReference type="EMBL" id="CAK5084000.1"/>
    </source>
</evidence>
<sequence>MASIILKIIICFGFILLNKILILNSIPVGGKPPEDFDCPSPLGNIYGNSLFGNDAIEWEQKRQFWLTMDVYTKSLNDCVHQCYGYRFCYSILFLSNNSIKKTCRLFLHSSDDCNGKILLSTEKIEKLSLEENKNVVVVECLKCRKIEKEENEPLISGPEDVPKGFKRLISSVNQQKQNDDPLKSSVENGEGANKAIISPNNKAKENGGERIDEEANLRKQRQIWRACLVTFEVFPEIERDKALANFKLSKTASVSSLNECAFICYQNACSNVLFELGPGGEESTEGSGVRLSKCHLDMESNTEKCSGNLQRHYSYPNINMTLMSCVRCVAKKPTTVSPFAEIFARSTASTPTQNETTHEATYETPTNIPTIAANPLKENNSVNKTNEEVPHSTTSESTTILLSQEVITQTPFSSPSQIQAETEQFKNATVIEATGLAAIDTKITRITPNKEETTSTTKATTEKEEEGEQLQSTTPIDEGIPLLPIKIVSEHEIINGSTVRPKSVGVAIPNRQKQISSEKEKVLNKTKEEEEEEEELTTLEPLISPEQHILAGSVISLQNETVKPKTENSEIKSKKEGENEASSTPGNVEGGLVDKTEEEQEGTTAITINPKESEENKEFVGGGGIFEEKPKNASEETLKTEATYETPTPLLPSTTPIIPIIAANPLEGNNSENKTNEEIPPSSSSTTTNIPLATTTVESEIGGIVPVIIENENKNQTEDLNEGETNKTENEATSTTINPLNEVSPTITSSPGFGPLIIGGTTTKEGNETFASETTTISTLGNATVSANEGIINESTYPSEFGSTIKENEGNKTSSEESNIEGEGSVISEEIQEKESSTSIGPETEPKVFGISQEGQNESSEIPLQSNFTTIPTPISTGTEGLESTKESSHETEIEGPIILGGSESNLSETTTETTPETEKAIEANVTNLTEATTPETYEANATVSEATSTKEAVIGVIPIENEKEVSEIPSSAEANATEATEALNATEAGILGAVQPSEMPITSEVNSTTPENYEANTTLKGVSEIVSSTSGEEVFGVIPLGGEHESSEIPPESTLANKEIEITQASEINTTSTPETYELNATTTGISEATVPTSKEEIFGVIPPHEEGESSELPTSSEVNTTSIGISSNTEAGITNETLLETTPISDVEKEKLGAVAGAISVIGASEANATAQTANKTEESTHFDENKANMTKGIEIEGVISSLNETKEETPISLPTTPSGFETTSQGEFIAAMHETEAETLEKGLETNATTSIPEVTSTKESIAIVGLGSEEVGASGEVETNTTTSGIHGGDEESSEITATTQVVFETSTTIPLESTSSKESLAVIALGNEENETFVALGPNATTPSTYELNTTASVISETISTIPENKTKEEIFGVIPFEGGNEESTNTSLNATTPETLLTTKPEGIINETAETNTTTTPETSTTKEEIFGVLLPHEEEKEASELPAELKPELNPTTPSNFEANITATGVSETSSTSKEEIFRVIPFGSVGEVSEIPSAENVTTESISTNETITAITEANNATTEIFGTTTSTSEKENLGVAAGPLGILGASEANTTTPEGTPTNETGEIIGAAQAAEIPTNASNSQLTGFEIEGVIRKINGTQKEVPETHFVAEENNTSTPTFFQTTESGEGISPEHVAILGAGIGAASEFNETATSTIAAEASTLESEKEVSQVFGGPLEINATTPLANLATTPETEAIGIFGVKPEEEKEVSEIPSGAESNQTLNNSTPLSETSTQIGVEEGISSETNISTTPETEPEIFGIVDDGKEENVPSGIESNASTVGTTSINEATENATLEALEGNNATSSTITPTEGPINVVVLGPSELFGGATENATIHPSENEETTIEGEIGVSEENVTSQLETSTNETELIGAITEEGIEGRNISTTLENKVEGIFGIVPEGEERNNTEGNVTEATISEATTTIEGINTTTEGTPVNVAVLGGPPQLSEGATENNTTIQPEELLTTISEGNISSEFSTISSNSETTEEMPELINAVSQVVDVKKIVVTEEPTVAAVTKLVDFVGSNGTIGEIRPHNILKDFGNRECNGELLFTGEILTDYTQSFEIIIASETVYECVKTCYLLNCTKAAFTHFPRSACLLHFNLNELQLEQKCENETEFVSNWNFKQIPEVVSIKCIKCEKGEEEKEEDKQKLNERVLRDEFRVTTKCSGRVEFNIHPVPELHLLDITNDVPADTAADCARKCFETPNCLIAGFIPTPGHESSGGVCLLTKNVEGKDNCTQSIRLTTQHASTVPFLINCIKCTDCNYSLTIADSKRVIVDSTNSIPTQTINECAIKCAENKCSLAKFDPNKLICSFAASDKLPLPPVELGCPIESGLQTDGIFDVLLNCVKCSNI</sequence>
<accession>A0ACB0ZXX3</accession>
<reference evidence="1" key="1">
    <citation type="submission" date="2023-11" db="EMBL/GenBank/DDBJ databases">
        <authorList>
            <person name="Poullet M."/>
        </authorList>
    </citation>
    <scope>NUCLEOTIDE SEQUENCE</scope>
    <source>
        <strain evidence="1">E1834</strain>
    </source>
</reference>
<organism evidence="1 2">
    <name type="scientific">Meloidogyne enterolobii</name>
    <name type="common">Root-knot nematode worm</name>
    <name type="synonym">Meloidogyne mayaguensis</name>
    <dbReference type="NCBI Taxonomy" id="390850"/>
    <lineage>
        <taxon>Eukaryota</taxon>
        <taxon>Metazoa</taxon>
        <taxon>Ecdysozoa</taxon>
        <taxon>Nematoda</taxon>
        <taxon>Chromadorea</taxon>
        <taxon>Rhabditida</taxon>
        <taxon>Tylenchina</taxon>
        <taxon>Tylenchomorpha</taxon>
        <taxon>Tylenchoidea</taxon>
        <taxon>Meloidogynidae</taxon>
        <taxon>Meloidogyninae</taxon>
        <taxon>Meloidogyne</taxon>
    </lineage>
</organism>
<dbReference type="EMBL" id="CAVMJV010000052">
    <property type="protein sequence ID" value="CAK5084000.1"/>
    <property type="molecule type" value="Genomic_DNA"/>
</dbReference>
<gene>
    <name evidence="1" type="ORF">MENTE1834_LOCUS31380</name>
</gene>
<evidence type="ECO:0000313" key="2">
    <source>
        <dbReference type="Proteomes" id="UP001497535"/>
    </source>
</evidence>
<protein>
    <submittedName>
        <fullName evidence="1">Uncharacterized protein</fullName>
    </submittedName>
</protein>
<comment type="caution">
    <text evidence="1">The sequence shown here is derived from an EMBL/GenBank/DDBJ whole genome shotgun (WGS) entry which is preliminary data.</text>
</comment>